<name>A0A514ZA64_9LACT</name>
<gene>
    <name evidence="2" type="ORF">FLP15_10300</name>
</gene>
<protein>
    <submittedName>
        <fullName evidence="2">Uncharacterized protein</fullName>
    </submittedName>
</protein>
<keyword evidence="1" id="KW-0175">Coiled coil</keyword>
<dbReference type="Proteomes" id="UP000315128">
    <property type="component" value="Chromosome"/>
</dbReference>
<dbReference type="AlphaFoldDB" id="A0A514ZA64"/>
<feature type="coiled-coil region" evidence="1">
    <location>
        <begin position="94"/>
        <end position="128"/>
    </location>
</feature>
<dbReference type="OrthoDB" id="2345394at2"/>
<evidence type="ECO:0000313" key="2">
    <source>
        <dbReference type="EMBL" id="QDK71482.1"/>
    </source>
</evidence>
<dbReference type="KEGG" id="lack:FLP15_10300"/>
<keyword evidence="3" id="KW-1185">Reference proteome</keyword>
<dbReference type="RefSeq" id="WP_142767046.1">
    <property type="nucleotide sequence ID" value="NZ_CP041356.1"/>
</dbReference>
<accession>A0A514ZA64</accession>
<sequence>MLFGLATSNLRSFRDFYLSLLNKSSKNEDYKRGYREALDDMVNLGTVTIQEQIDNLPDVSVSTDNLKDYLLVYSADEIQQIRDNKMQLVTVSEFQQVHREKLTAENKVEKLQERCDRYEKALTEIREAYTNYKSYDPDEDDGYAGGDVTSSFIDEVGEALAAIGGDDEFTTEK</sequence>
<organism evidence="2 3">
    <name type="scientific">Lactococcus protaetiae</name>
    <dbReference type="NCBI Taxonomy" id="2592653"/>
    <lineage>
        <taxon>Bacteria</taxon>
        <taxon>Bacillati</taxon>
        <taxon>Bacillota</taxon>
        <taxon>Bacilli</taxon>
        <taxon>Lactobacillales</taxon>
        <taxon>Streptococcaceae</taxon>
        <taxon>Lactococcus</taxon>
    </lineage>
</organism>
<evidence type="ECO:0000256" key="1">
    <source>
        <dbReference type="SAM" id="Coils"/>
    </source>
</evidence>
<dbReference type="EMBL" id="CP041356">
    <property type="protein sequence ID" value="QDK71482.1"/>
    <property type="molecule type" value="Genomic_DNA"/>
</dbReference>
<proteinExistence type="predicted"/>
<evidence type="ECO:0000313" key="3">
    <source>
        <dbReference type="Proteomes" id="UP000315128"/>
    </source>
</evidence>
<reference evidence="2 3" key="1">
    <citation type="submission" date="2019-07" db="EMBL/GenBank/DDBJ databases">
        <title>Genome sequencing of KACC 19320.</title>
        <authorList>
            <person name="Heo J."/>
            <person name="Kim S.-J."/>
            <person name="Kim J.-S."/>
            <person name="Hong S.-B."/>
            <person name="Kwon S.-W."/>
        </authorList>
    </citation>
    <scope>NUCLEOTIDE SEQUENCE [LARGE SCALE GENOMIC DNA]</scope>
    <source>
        <strain evidence="2 3">KACC 19320</strain>
    </source>
</reference>